<dbReference type="Gene3D" id="3.40.50.200">
    <property type="entry name" value="Peptidase S8/S53 domain"/>
    <property type="match status" value="1"/>
</dbReference>
<dbReference type="Proteomes" id="UP000228859">
    <property type="component" value="Unassembled WGS sequence"/>
</dbReference>
<feature type="domain" description="Peptidase S8/S53" evidence="5">
    <location>
        <begin position="271"/>
        <end position="533"/>
    </location>
</feature>
<dbReference type="InterPro" id="IPR050131">
    <property type="entry name" value="Peptidase_S8_subtilisin-like"/>
</dbReference>
<sequence length="741" mass="83935">MNNLLQLKGRFEQASRSTDTFGPTNLPTGQSVNISKLQGLLKNLIDLQKDWQDQNLLPGALITVHYIKIAAKSNRLQALLGKGTSNPPNKSIVGAKFSFDTSPKHVITHYVSLNILTDSIKQLTHCINILNQQFNGEIDHDIIDKINKKEIPYTFQTIAKSNFLKIIVDAYYVEKFDVSIENAVFEHDAIITIYKTDVRTIQLLEKIGINILSSRIMDETTILLRPDELEILKTKAPFLIAMAVSDLSEITKDDFEFIDDSVVKINSPKNEPTIGVIDTLFDENVYFSEWVEYINMLSRDIPTDSDDYRHGTAVTSIIVDGPIFNPHLDDGCGRFKVRHFGVASGSSFNSFTILRNISEIVARNRDIKVWNLSLGSKLDINPNFISPEAAILDKIQFENDVVFVIAGTNLSSGETKTRALGAPADSINSIVVNSVNMDKQPSSYSRKGPVLSFFIKPDISYYGGDTKKPMRVCTPTGEAFVQGTSFAAPWIARKLSYLIDILGLSREIAKALLVHSATTWDKQQSDPTLIGHGVIPIHVKDIVHSQDDEIQFVIQGISEKYDTYNYNIPVPVVKEKHPFIAKATLCYFPACSRNQGVDYTNTELDIKFGRLDNKNTIKSINKNYQTEEYNQHIWEEDARSFFRKWDNVKHIRDTFTGKNRELKAYNNPLWGLSLKTKERLEERFGEGLKFGIVITLKEINGVNRIDEFIKNAQFRSWLVNKIDVDTRIDIFNIAEEEIEFE</sequence>
<keyword evidence="3" id="KW-0378">Hydrolase</keyword>
<evidence type="ECO:0000256" key="2">
    <source>
        <dbReference type="ARBA" id="ARBA00022670"/>
    </source>
</evidence>
<dbReference type="PANTHER" id="PTHR43806:SF11">
    <property type="entry name" value="CEREVISIN-RELATED"/>
    <property type="match status" value="1"/>
</dbReference>
<comment type="similarity">
    <text evidence="1">Belongs to the peptidase S8 family.</text>
</comment>
<evidence type="ECO:0000259" key="5">
    <source>
        <dbReference type="Pfam" id="PF00082"/>
    </source>
</evidence>
<protein>
    <submittedName>
        <fullName evidence="6">Serine protease</fullName>
    </submittedName>
</protein>
<accession>A0A2D3W8L6</accession>
<dbReference type="GO" id="GO:0004252">
    <property type="term" value="F:serine-type endopeptidase activity"/>
    <property type="evidence" value="ECO:0007669"/>
    <property type="project" value="InterPro"/>
</dbReference>
<reference evidence="6 7" key="1">
    <citation type="journal article" date="2017" name="Front. Microbiol.">
        <title>Comparative Genomic Analysis of the Class Epsilonproteobacteria and Proposed Reclassification to Epsilonbacteraeota (phyl. nov.).</title>
        <authorList>
            <person name="Waite D.W."/>
            <person name="Vanwonterghem I."/>
            <person name="Rinke C."/>
            <person name="Parks D.H."/>
            <person name="Zhang Y."/>
            <person name="Takai K."/>
            <person name="Sievert S.M."/>
            <person name="Simon J."/>
            <person name="Campbell B.J."/>
            <person name="Hanson T.E."/>
            <person name="Woyke T."/>
            <person name="Klotz M.G."/>
            <person name="Hugenholtz P."/>
        </authorList>
    </citation>
    <scope>NUCLEOTIDE SEQUENCE [LARGE SCALE GENOMIC DNA]</scope>
    <source>
        <strain evidence="6">UBA12443</strain>
    </source>
</reference>
<organism evidence="6 7">
    <name type="scientific">Sulfuricurvum kujiense</name>
    <dbReference type="NCBI Taxonomy" id="148813"/>
    <lineage>
        <taxon>Bacteria</taxon>
        <taxon>Pseudomonadati</taxon>
        <taxon>Campylobacterota</taxon>
        <taxon>Epsilonproteobacteria</taxon>
        <taxon>Campylobacterales</taxon>
        <taxon>Sulfurimonadaceae</taxon>
        <taxon>Sulfuricurvum</taxon>
    </lineage>
</organism>
<dbReference type="Pfam" id="PF00082">
    <property type="entry name" value="Peptidase_S8"/>
    <property type="match status" value="1"/>
</dbReference>
<gene>
    <name evidence="6" type="ORF">CFH83_10005</name>
</gene>
<dbReference type="SUPFAM" id="SSF52743">
    <property type="entry name" value="Subtilisin-like"/>
    <property type="match status" value="1"/>
</dbReference>
<name>A0A2D3W8L6_9BACT</name>
<comment type="caution">
    <text evidence="6">The sequence shown here is derived from an EMBL/GenBank/DDBJ whole genome shotgun (WGS) entry which is preliminary data.</text>
</comment>
<evidence type="ECO:0000313" key="7">
    <source>
        <dbReference type="Proteomes" id="UP000228859"/>
    </source>
</evidence>
<dbReference type="PANTHER" id="PTHR43806">
    <property type="entry name" value="PEPTIDASE S8"/>
    <property type="match status" value="1"/>
</dbReference>
<dbReference type="InterPro" id="IPR034074">
    <property type="entry name" value="Y4bN_pept_dom"/>
</dbReference>
<proteinExistence type="inferred from homology"/>
<dbReference type="AlphaFoldDB" id="A0A2D3W8L6"/>
<dbReference type="InterPro" id="IPR036852">
    <property type="entry name" value="Peptidase_S8/S53_dom_sf"/>
</dbReference>
<evidence type="ECO:0000256" key="3">
    <source>
        <dbReference type="ARBA" id="ARBA00022801"/>
    </source>
</evidence>
<dbReference type="InterPro" id="IPR000209">
    <property type="entry name" value="Peptidase_S8/S53_dom"/>
</dbReference>
<dbReference type="CDD" id="cd04847">
    <property type="entry name" value="Peptidases_S8_Subtilisin_like_2"/>
    <property type="match status" value="1"/>
</dbReference>
<dbReference type="GO" id="GO:0006508">
    <property type="term" value="P:proteolysis"/>
    <property type="evidence" value="ECO:0007669"/>
    <property type="project" value="UniProtKB-KW"/>
</dbReference>
<evidence type="ECO:0000313" key="6">
    <source>
        <dbReference type="EMBL" id="DAB37682.1"/>
    </source>
</evidence>
<keyword evidence="2 6" id="KW-0645">Protease</keyword>
<evidence type="ECO:0000256" key="1">
    <source>
        <dbReference type="ARBA" id="ARBA00011073"/>
    </source>
</evidence>
<keyword evidence="4" id="KW-0720">Serine protease</keyword>
<evidence type="ECO:0000256" key="4">
    <source>
        <dbReference type="ARBA" id="ARBA00022825"/>
    </source>
</evidence>
<dbReference type="RefSeq" id="WP_303663163.1">
    <property type="nucleotide sequence ID" value="NZ_DLUI01000143.1"/>
</dbReference>
<dbReference type="EMBL" id="DLUI01000143">
    <property type="protein sequence ID" value="DAB37682.1"/>
    <property type="molecule type" value="Genomic_DNA"/>
</dbReference>